<evidence type="ECO:0000313" key="2">
    <source>
        <dbReference type="EMBL" id="WHY53272.1"/>
    </source>
</evidence>
<evidence type="ECO:0000313" key="3">
    <source>
        <dbReference type="Proteomes" id="UP001178322"/>
    </source>
</evidence>
<keyword evidence="1" id="KW-0812">Transmembrane</keyword>
<keyword evidence="1" id="KW-0472">Membrane</keyword>
<dbReference type="AlphaFoldDB" id="A0AAX3X3I0"/>
<dbReference type="EMBL" id="CP126101">
    <property type="protein sequence ID" value="WHY53272.1"/>
    <property type="molecule type" value="Genomic_DNA"/>
</dbReference>
<reference evidence="2" key="1">
    <citation type="submission" date="2023-05" db="EMBL/GenBank/DDBJ databases">
        <title>Comparative genomics of Bacillaceae isolates and their secondary metabolite potential.</title>
        <authorList>
            <person name="Song L."/>
            <person name="Nielsen L.J."/>
            <person name="Mohite O."/>
            <person name="Xu X."/>
            <person name="Weber T."/>
            <person name="Kovacs A.T."/>
        </authorList>
    </citation>
    <scope>NUCLEOTIDE SEQUENCE</scope>
    <source>
        <strain evidence="2">LY1</strain>
    </source>
</reference>
<evidence type="ECO:0000256" key="1">
    <source>
        <dbReference type="SAM" id="Phobius"/>
    </source>
</evidence>
<sequence>MNHSLIIFIAAIASISMAIYWFLYTKKRARACHIHTPNGIDKGEYVTISGIQQFLYHRGENKDHPVLLFLHWGLAVRCFLLPKIFSFLGKIK</sequence>
<gene>
    <name evidence="2" type="ORF">QNH24_08525</name>
</gene>
<keyword evidence="1" id="KW-1133">Transmembrane helix</keyword>
<name>A0AAX3X3I0_9BACI</name>
<accession>A0AAX3X3I0</accession>
<dbReference type="Proteomes" id="UP001178322">
    <property type="component" value="Chromosome"/>
</dbReference>
<proteinExistence type="predicted"/>
<organism evidence="2 3">
    <name type="scientific">Lysinibacillus pakistanensis</name>
    <dbReference type="NCBI Taxonomy" id="759811"/>
    <lineage>
        <taxon>Bacteria</taxon>
        <taxon>Bacillati</taxon>
        <taxon>Bacillota</taxon>
        <taxon>Bacilli</taxon>
        <taxon>Bacillales</taxon>
        <taxon>Bacillaceae</taxon>
        <taxon>Lysinibacillus</taxon>
    </lineage>
</organism>
<protein>
    <submittedName>
        <fullName evidence="2">Uncharacterized protein</fullName>
    </submittedName>
</protein>
<feature type="transmembrane region" description="Helical" evidence="1">
    <location>
        <begin position="6"/>
        <end position="24"/>
    </location>
</feature>
<dbReference type="RefSeq" id="WP_283871628.1">
    <property type="nucleotide sequence ID" value="NZ_CP126101.1"/>
</dbReference>